<sequence>MNKMTRLSKSGVEYIDYSWGIFSGCHNLQEGICQVKACWAKSLSQRFTDIFPNGFEPTLYPEAISSPSQLKKPSIISVGWMGDIIGYCKRVSERSLIYQTILQNPQHKFLFLTKNPENLKSWSPFPDNAWVGVSATDTASYQDACVGLREVEAKVRFISFEPLLGAIYTQILNPIPPYYNPRGIPFDWVIIGQKTPASSATTPKIEWIKEIVGACDKAGIPVFMKNNLAPLLIQEKDGNKYAPIWANGGYGTLRQEFPNAR</sequence>
<proteinExistence type="predicted"/>
<dbReference type="AlphaFoldDB" id="A0A0F9PPJ7"/>
<protein>
    <recommendedName>
        <fullName evidence="2">DUF5131 family protein</fullName>
    </recommendedName>
</protein>
<dbReference type="InterPro" id="IPR011101">
    <property type="entry name" value="DUF5131"/>
</dbReference>
<name>A0A0F9PPJ7_9ZZZZ</name>
<reference evidence="1" key="1">
    <citation type="journal article" date="2015" name="Nature">
        <title>Complex archaea that bridge the gap between prokaryotes and eukaryotes.</title>
        <authorList>
            <person name="Spang A."/>
            <person name="Saw J.H."/>
            <person name="Jorgensen S.L."/>
            <person name="Zaremba-Niedzwiedzka K."/>
            <person name="Martijn J."/>
            <person name="Lind A.E."/>
            <person name="van Eijk R."/>
            <person name="Schleper C."/>
            <person name="Guy L."/>
            <person name="Ettema T.J."/>
        </authorList>
    </citation>
    <scope>NUCLEOTIDE SEQUENCE</scope>
</reference>
<comment type="caution">
    <text evidence="1">The sequence shown here is derived from an EMBL/GenBank/DDBJ whole genome shotgun (WGS) entry which is preliminary data.</text>
</comment>
<accession>A0A0F9PPJ7</accession>
<evidence type="ECO:0008006" key="2">
    <source>
        <dbReference type="Google" id="ProtNLM"/>
    </source>
</evidence>
<dbReference type="Pfam" id="PF07505">
    <property type="entry name" value="DUF5131"/>
    <property type="match status" value="1"/>
</dbReference>
<organism evidence="1">
    <name type="scientific">marine sediment metagenome</name>
    <dbReference type="NCBI Taxonomy" id="412755"/>
    <lineage>
        <taxon>unclassified sequences</taxon>
        <taxon>metagenomes</taxon>
        <taxon>ecological metagenomes</taxon>
    </lineage>
</organism>
<dbReference type="EMBL" id="LAZR01006052">
    <property type="protein sequence ID" value="KKM95107.1"/>
    <property type="molecule type" value="Genomic_DNA"/>
</dbReference>
<evidence type="ECO:0000313" key="1">
    <source>
        <dbReference type="EMBL" id="KKM95107.1"/>
    </source>
</evidence>
<gene>
    <name evidence="1" type="ORF">LCGC14_1191450</name>
</gene>